<name>A0A099EYE1_9RHOB</name>
<dbReference type="AlphaFoldDB" id="A0A099EYE1"/>
<keyword evidence="4" id="KW-1185">Reference proteome</keyword>
<evidence type="ECO:0000259" key="2">
    <source>
        <dbReference type="Pfam" id="PF24801"/>
    </source>
</evidence>
<reference evidence="3 4" key="1">
    <citation type="submission" date="2014-09" db="EMBL/GenBank/DDBJ databases">
        <authorList>
            <person name="McGinnis J.M."/>
            <person name="Wolfgang W.J."/>
        </authorList>
    </citation>
    <scope>NUCLEOTIDE SEQUENCE [LARGE SCALE GENOMIC DNA]</scope>
    <source>
        <strain evidence="3 4">HAMBI 3106</strain>
    </source>
</reference>
<dbReference type="Pfam" id="PF24801">
    <property type="entry name" value="FNIII-A_GpJ"/>
    <property type="match status" value="1"/>
</dbReference>
<keyword evidence="1" id="KW-0472">Membrane</keyword>
<feature type="domain" description="Tip attachment protein J HDII-ins2" evidence="2">
    <location>
        <begin position="249"/>
        <end position="363"/>
    </location>
</feature>
<evidence type="ECO:0000313" key="4">
    <source>
        <dbReference type="Proteomes" id="UP000029917"/>
    </source>
</evidence>
<dbReference type="STRING" id="690417.IC63_13565"/>
<evidence type="ECO:0000256" key="1">
    <source>
        <dbReference type="SAM" id="Phobius"/>
    </source>
</evidence>
<dbReference type="Proteomes" id="UP000029917">
    <property type="component" value="Unassembled WGS sequence"/>
</dbReference>
<dbReference type="OrthoDB" id="7349961at2"/>
<feature type="transmembrane region" description="Helical" evidence="1">
    <location>
        <begin position="61"/>
        <end position="83"/>
    </location>
</feature>
<feature type="transmembrane region" description="Helical" evidence="1">
    <location>
        <begin position="95"/>
        <end position="116"/>
    </location>
</feature>
<accession>A0A099EYE1</accession>
<dbReference type="EMBL" id="JRKS01000054">
    <property type="protein sequence ID" value="KGJ03254.1"/>
    <property type="molecule type" value="Genomic_DNA"/>
</dbReference>
<reference evidence="3 4" key="2">
    <citation type="submission" date="2014-10" db="EMBL/GenBank/DDBJ databases">
        <title>Paracoccus sanguinis sp. nov., isolated from clinical specimens of New York State patients.</title>
        <authorList>
            <person name="Mingle L.A."/>
            <person name="Cole J.A."/>
            <person name="Lapierre P."/>
            <person name="Musser K.A."/>
        </authorList>
    </citation>
    <scope>NUCLEOTIDE SEQUENCE [LARGE SCALE GENOMIC DNA]</scope>
    <source>
        <strain evidence="3 4">HAMBI 3106</strain>
    </source>
</reference>
<evidence type="ECO:0000313" key="3">
    <source>
        <dbReference type="EMBL" id="KGJ03254.1"/>
    </source>
</evidence>
<sequence>MTIAEMVALSLPDLPAEERQRVRVALVTSQGSQIILPELWARARPRPGVQVLIRVVPGKNALRSVLMIAVTVASIAMGNIWGVQLAGAIGVSQQVGVALVTAGLNIVGSLLANALVPPPQPDEDKRRDRFTITGWRNRYDPGGAVPFVLGTHRYAPPFAATSWSEIVGDWHYVRAAFTFGYGRVQLSDFRLGETSISEYDEVEIEVRDGVAGNAPISLYPRQVIEESISAELTRPMPRDDAGNIIDDDVSIETPVVRTTADDAERVSIILTWPAGLIYVDDDGDKRTEEVRIRIEQRRVDAANWSLVETLTVRARKAEAFYRQHSWTLPSRGRYQIRLTMLTEEPANLGRTRRTVWVALQSIRPEYPFNMPGQALVALRIKATHQLSGQLDDFSAVAQRACLDYDRISGTWIDRVTSNPASLFRHVLQSPANPRRVGNAGIDLALLEDWHEFCRVNDLRYDRVLDDPALTLRDVLVEIAAAGRATPRHDGVRWGVTIDRPQSLVVDHLTPRNSWAFRAVRNYTRPPHAFRVRFNDADADYAPRERLVLWPGHTGEVTLTEELDLPGKTRASEVWREARRRMLEAIHRPDQFEAMQDGPVRVATRGDQIALSHDVLDGVQRAARVLAVRGRELELDEEVMIAPGVDHAIRFRGLNAADTVGASMIRPASGAQGLTRLITIEGTGSLPSPGDLILFGRAGRESWPVIVTGVEAGEDMTCLVRAVAAAPEIDETLSATPIPAWSPRVGAELPLSALQPAEPRFAGVSSGASGTGERQAVEIALVPGGGAVVTARYALRHRISGAGAWNTTYAPAADGGFRLTTYTTGTAIELQAAALSLDGVIGAWTPILALTVGSGDAPLPGAIEATDVALTPLLGGLRIDFATGDDPEIASVQVYRSQTASLDRAADKALKLAVSPSRTWSVSLGDATRGNLLASPGMSDPSAWTVSGGWDVSGGVAAHAPGSGGTVRQNVAMTAGKWMRIGFRLSEVTGGSVTPQLLEGTPRSGAGAGANGQHRARIQVVTGNAAVGWAATNDFTGQLDDVVAYQETATCLAQGAHFVWLEPINRDGIPGPVAGPFNATVI</sequence>
<gene>
    <name evidence="3" type="ORF">IC63_13565</name>
</gene>
<protein>
    <submittedName>
        <fullName evidence="3">Tail protein</fullName>
    </submittedName>
</protein>
<organism evidence="3 4">
    <name type="scientific">Paracoccus sphaerophysae</name>
    <dbReference type="NCBI Taxonomy" id="690417"/>
    <lineage>
        <taxon>Bacteria</taxon>
        <taxon>Pseudomonadati</taxon>
        <taxon>Pseudomonadota</taxon>
        <taxon>Alphaproteobacteria</taxon>
        <taxon>Rhodobacterales</taxon>
        <taxon>Paracoccaceae</taxon>
        <taxon>Paracoccus</taxon>
    </lineage>
</organism>
<keyword evidence="1" id="KW-0812">Transmembrane</keyword>
<dbReference type="InterPro" id="IPR055385">
    <property type="entry name" value="GpJ_HDII-ins2"/>
</dbReference>
<comment type="caution">
    <text evidence="3">The sequence shown here is derived from an EMBL/GenBank/DDBJ whole genome shotgun (WGS) entry which is preliminary data.</text>
</comment>
<keyword evidence="1" id="KW-1133">Transmembrane helix</keyword>
<proteinExistence type="predicted"/>